<feature type="region of interest" description="Disordered" evidence="3">
    <location>
        <begin position="1"/>
        <end position="29"/>
    </location>
</feature>
<dbReference type="EC" id="2.3.-.-" evidence="5"/>
<dbReference type="InterPro" id="IPR016181">
    <property type="entry name" value="Acyl_CoA_acyltransferase"/>
</dbReference>
<keyword evidence="6" id="KW-1185">Reference proteome</keyword>
<evidence type="ECO:0000256" key="3">
    <source>
        <dbReference type="SAM" id="MobiDB-lite"/>
    </source>
</evidence>
<accession>A0ABV7ZF80</accession>
<comment type="caution">
    <text evidence="5">The sequence shown here is derived from an EMBL/GenBank/DDBJ whole genome shotgun (WGS) entry which is preliminary data.</text>
</comment>
<reference evidence="6" key="1">
    <citation type="journal article" date="2019" name="Int. J. Syst. Evol. Microbiol.">
        <title>The Global Catalogue of Microorganisms (GCM) 10K type strain sequencing project: providing services to taxonomists for standard genome sequencing and annotation.</title>
        <authorList>
            <consortium name="The Broad Institute Genomics Platform"/>
            <consortium name="The Broad Institute Genome Sequencing Center for Infectious Disease"/>
            <person name="Wu L."/>
            <person name="Ma J."/>
        </authorList>
    </citation>
    <scope>NUCLEOTIDE SEQUENCE [LARGE SCALE GENOMIC DNA]</scope>
    <source>
        <strain evidence="6">CCTCC AB 2017081</strain>
    </source>
</reference>
<sequence length="339" mass="36701">MLHSPMVDPSSVLTAPPALPEGLQTRPVGPDDRPALAAFLSAAHPDSPLAVADLERHAAFRVPGEPHWHVLAERDGVIVGVAEAGIPRMDGHPGWRQVSVTTHPPDAALLDTLLGHAEAQAIASGGHTLVAGAREGWWEVPLLEARGYAIHDHMWPSVLDLTTLDVARFRHFEERAAASGVTIHPLPALGDIFTDEAMQRRLYGLMGDLLRDIPTTTPVSVWPFEVWQHRFLGNLKHPEGVFLAVSPQGEWVGISELHHAMPARPGTVMIGLTGVQTAWRRHGLAYALKLAAARSGRERGFTHIFTGNHSRNAPMLAINDAMGFVREPARLTLTRGVGG</sequence>
<organism evidence="5 6">
    <name type="scientific">Deinococcus rufus</name>
    <dbReference type="NCBI Taxonomy" id="2136097"/>
    <lineage>
        <taxon>Bacteria</taxon>
        <taxon>Thermotogati</taxon>
        <taxon>Deinococcota</taxon>
        <taxon>Deinococci</taxon>
        <taxon>Deinococcales</taxon>
        <taxon>Deinococcaceae</taxon>
        <taxon>Deinococcus</taxon>
    </lineage>
</organism>
<dbReference type="SUPFAM" id="SSF55729">
    <property type="entry name" value="Acyl-CoA N-acyltransferases (Nat)"/>
    <property type="match status" value="2"/>
</dbReference>
<dbReference type="EMBL" id="JBHRZG010000024">
    <property type="protein sequence ID" value="MFC3835654.1"/>
    <property type="molecule type" value="Genomic_DNA"/>
</dbReference>
<evidence type="ECO:0000256" key="1">
    <source>
        <dbReference type="ARBA" id="ARBA00022679"/>
    </source>
</evidence>
<feature type="domain" description="N-acetyltransferase" evidence="4">
    <location>
        <begin position="211"/>
        <end position="318"/>
    </location>
</feature>
<evidence type="ECO:0000313" key="5">
    <source>
        <dbReference type="EMBL" id="MFC3835654.1"/>
    </source>
</evidence>
<dbReference type="Proteomes" id="UP001595803">
    <property type="component" value="Unassembled WGS sequence"/>
</dbReference>
<evidence type="ECO:0000313" key="6">
    <source>
        <dbReference type="Proteomes" id="UP001595803"/>
    </source>
</evidence>
<dbReference type="RefSeq" id="WP_322474404.1">
    <property type="nucleotide sequence ID" value="NZ_JBHRZG010000024.1"/>
</dbReference>
<dbReference type="GO" id="GO:0016746">
    <property type="term" value="F:acyltransferase activity"/>
    <property type="evidence" value="ECO:0007669"/>
    <property type="project" value="UniProtKB-KW"/>
</dbReference>
<gene>
    <name evidence="5" type="ORF">ACFOSB_22545</name>
</gene>
<dbReference type="InterPro" id="IPR000182">
    <property type="entry name" value="GNAT_dom"/>
</dbReference>
<dbReference type="Gene3D" id="3.40.630.30">
    <property type="match status" value="1"/>
</dbReference>
<dbReference type="PANTHER" id="PTHR43877">
    <property type="entry name" value="AMINOALKYLPHOSPHONATE N-ACETYLTRANSFERASE-RELATED-RELATED"/>
    <property type="match status" value="1"/>
</dbReference>
<protein>
    <submittedName>
        <fullName evidence="5">GNAT family N-acetyltransferase</fullName>
        <ecNumber evidence="5">2.3.-.-</ecNumber>
    </submittedName>
</protein>
<name>A0ABV7ZF80_9DEIO</name>
<keyword evidence="1 5" id="KW-0808">Transferase</keyword>
<evidence type="ECO:0000259" key="4">
    <source>
        <dbReference type="Pfam" id="PF00583"/>
    </source>
</evidence>
<dbReference type="InterPro" id="IPR050832">
    <property type="entry name" value="Bact_Acetyltransf"/>
</dbReference>
<evidence type="ECO:0000256" key="2">
    <source>
        <dbReference type="ARBA" id="ARBA00023315"/>
    </source>
</evidence>
<dbReference type="Pfam" id="PF00583">
    <property type="entry name" value="Acetyltransf_1"/>
    <property type="match status" value="1"/>
</dbReference>
<keyword evidence="2 5" id="KW-0012">Acyltransferase</keyword>
<proteinExistence type="predicted"/>